<dbReference type="Gene3D" id="3.40.50.1820">
    <property type="entry name" value="alpha/beta hydrolase"/>
    <property type="match status" value="1"/>
</dbReference>
<dbReference type="AlphaFoldDB" id="A0A8K0KVT7"/>
<keyword evidence="2" id="KW-0378">Hydrolase</keyword>
<feature type="domain" description="Peptidase S33 tripeptidyl aminopeptidase-like C-terminal" evidence="4">
    <location>
        <begin position="342"/>
        <end position="434"/>
    </location>
</feature>
<comment type="caution">
    <text evidence="5">The sequence shown here is derived from an EMBL/GenBank/DDBJ whole genome shotgun (WGS) entry which is preliminary data.</text>
</comment>
<reference evidence="5" key="1">
    <citation type="submission" date="2021-07" db="EMBL/GenBank/DDBJ databases">
        <title>Elsinoe batatas strain:CRI-CJ2 Genome sequencing and assembly.</title>
        <authorList>
            <person name="Huang L."/>
        </authorList>
    </citation>
    <scope>NUCLEOTIDE SEQUENCE</scope>
    <source>
        <strain evidence="5">CRI-CJ2</strain>
    </source>
</reference>
<sequence length="486" mass="54547">MYAIQLNLERIPATRQPVLGDVFVNYGGPGDDPLNHFMFPNDLQETVGEQYNIVAIEPRGVGTTIAFDCRDRSPSLFSTPPSSHDHTKHDLNDVDWHKASTDADQCYLHEMDTGDFVGTTFVARDMLRVLSASGGDGFLRYIGYSYGTVLGATFAAMFPERVERMMLDGVVNVHQYYRSTSVERFVDTDKALGDFCYHCAKNPNKCDFADGRSATKLMKAIRDMVGYIQLQSVQIQYPNGTEGWLNDAMFRGSIFQALYDPMSSWWDLGRFLYEIEHFNKVPANLTDFVTFLGSSASDDHLYGIACGDDALRSSDLADMQKRLNQDNDVSILWAGLPDIKFLCAQWRFQARERPAPDSFDDIETANPILFVSSKHDPITPLVSARNVTKAFPGSRLLVQNSVGHCASSIPSDCTMTYMQEYFTNGTLPKKHTICQPNDPAFKAVWHPRRMIWRYILTAAGVGLLVSGAVWAINRLWRGRGKSIEAQ</sequence>
<keyword evidence="3" id="KW-1133">Transmembrane helix</keyword>
<dbReference type="Pfam" id="PF08386">
    <property type="entry name" value="Abhydrolase_4"/>
    <property type="match status" value="1"/>
</dbReference>
<dbReference type="InterPro" id="IPR051601">
    <property type="entry name" value="Serine_prot/Carboxylest_S33"/>
</dbReference>
<dbReference type="Proteomes" id="UP000809789">
    <property type="component" value="Unassembled WGS sequence"/>
</dbReference>
<feature type="transmembrane region" description="Helical" evidence="3">
    <location>
        <begin position="451"/>
        <end position="472"/>
    </location>
</feature>
<name>A0A8K0KVT7_9PEZI</name>
<dbReference type="InterPro" id="IPR013595">
    <property type="entry name" value="Pept_S33_TAP-like_C"/>
</dbReference>
<evidence type="ECO:0000256" key="2">
    <source>
        <dbReference type="ARBA" id="ARBA00022801"/>
    </source>
</evidence>
<keyword evidence="3" id="KW-0472">Membrane</keyword>
<dbReference type="SUPFAM" id="SSF53474">
    <property type="entry name" value="alpha/beta-Hydrolases"/>
    <property type="match status" value="1"/>
</dbReference>
<evidence type="ECO:0000256" key="1">
    <source>
        <dbReference type="ARBA" id="ARBA00010088"/>
    </source>
</evidence>
<evidence type="ECO:0000313" key="6">
    <source>
        <dbReference type="Proteomes" id="UP000809789"/>
    </source>
</evidence>
<comment type="similarity">
    <text evidence="1">Belongs to the peptidase S33 family.</text>
</comment>
<accession>A0A8K0KVT7</accession>
<organism evidence="5 6">
    <name type="scientific">Elsinoe batatas</name>
    <dbReference type="NCBI Taxonomy" id="2601811"/>
    <lineage>
        <taxon>Eukaryota</taxon>
        <taxon>Fungi</taxon>
        <taxon>Dikarya</taxon>
        <taxon>Ascomycota</taxon>
        <taxon>Pezizomycotina</taxon>
        <taxon>Dothideomycetes</taxon>
        <taxon>Dothideomycetidae</taxon>
        <taxon>Myriangiales</taxon>
        <taxon>Elsinoaceae</taxon>
        <taxon>Elsinoe</taxon>
    </lineage>
</organism>
<evidence type="ECO:0000256" key="3">
    <source>
        <dbReference type="SAM" id="Phobius"/>
    </source>
</evidence>
<evidence type="ECO:0000313" key="5">
    <source>
        <dbReference type="EMBL" id="KAG8624462.1"/>
    </source>
</evidence>
<dbReference type="OrthoDB" id="425534at2759"/>
<dbReference type="InterPro" id="IPR029058">
    <property type="entry name" value="AB_hydrolase_fold"/>
</dbReference>
<dbReference type="EMBL" id="JAESVG020000009">
    <property type="protein sequence ID" value="KAG8624462.1"/>
    <property type="molecule type" value="Genomic_DNA"/>
</dbReference>
<evidence type="ECO:0000259" key="4">
    <source>
        <dbReference type="Pfam" id="PF08386"/>
    </source>
</evidence>
<proteinExistence type="inferred from homology"/>
<dbReference type="PANTHER" id="PTHR43248">
    <property type="entry name" value="2-SUCCINYL-6-HYDROXY-2,4-CYCLOHEXADIENE-1-CARBOXYLATE SYNTHASE"/>
    <property type="match status" value="1"/>
</dbReference>
<keyword evidence="6" id="KW-1185">Reference proteome</keyword>
<keyword evidence="3" id="KW-0812">Transmembrane</keyword>
<dbReference type="GO" id="GO:0016787">
    <property type="term" value="F:hydrolase activity"/>
    <property type="evidence" value="ECO:0007669"/>
    <property type="project" value="UniProtKB-KW"/>
</dbReference>
<gene>
    <name evidence="5" type="ORF">KVT40_007529</name>
</gene>
<protein>
    <recommendedName>
        <fullName evidence="4">Peptidase S33 tripeptidyl aminopeptidase-like C-terminal domain-containing protein</fullName>
    </recommendedName>
</protein>
<dbReference type="PANTHER" id="PTHR43248:SF25">
    <property type="entry name" value="AB HYDROLASE-1 DOMAIN-CONTAINING PROTEIN-RELATED"/>
    <property type="match status" value="1"/>
</dbReference>